<accession>A0A2T0SGX5</accession>
<protein>
    <submittedName>
        <fullName evidence="5">ESAT-6 protein secretion system EspG family protein</fullName>
    </submittedName>
</protein>
<keyword evidence="6" id="KW-1185">Reference proteome</keyword>
<dbReference type="Proteomes" id="UP000239494">
    <property type="component" value="Unassembled WGS sequence"/>
</dbReference>
<dbReference type="Pfam" id="PF14011">
    <property type="entry name" value="ESX-1_EspG"/>
    <property type="match status" value="1"/>
</dbReference>
<proteinExistence type="inferred from homology"/>
<comment type="subcellular location">
    <subcellularLocation>
        <location evidence="1">Cytoplasm</location>
    </subcellularLocation>
</comment>
<comment type="similarity">
    <text evidence="2">Belongs to the EspG family.</text>
</comment>
<dbReference type="EMBL" id="PVTF01000020">
    <property type="protein sequence ID" value="PRY32664.1"/>
    <property type="molecule type" value="Genomic_DNA"/>
</dbReference>
<organism evidence="5 6">
    <name type="scientific">Umezawaea tangerina</name>
    <dbReference type="NCBI Taxonomy" id="84725"/>
    <lineage>
        <taxon>Bacteria</taxon>
        <taxon>Bacillati</taxon>
        <taxon>Actinomycetota</taxon>
        <taxon>Actinomycetes</taxon>
        <taxon>Pseudonocardiales</taxon>
        <taxon>Pseudonocardiaceae</taxon>
        <taxon>Umezawaea</taxon>
    </lineage>
</organism>
<sequence>MSSAAYLAAWEHLDLGAMPIVLHVQHDRLAVAAALSELSDLDLLRGNEIDPWLTAAFTLLANPPRSADLRLGIGRSGVRALAGSAGGGGVLAVLSDHELTVRDLAHEDLAAELVTLVPPFAPATRLRGRFGAAVLDPSGRRRRAADSVDFHDAETGRLLSDGTAADPEVLKERVVTLLRDLDG</sequence>
<evidence type="ECO:0000256" key="2">
    <source>
        <dbReference type="ARBA" id="ARBA00006411"/>
    </source>
</evidence>
<evidence type="ECO:0000256" key="1">
    <source>
        <dbReference type="ARBA" id="ARBA00004496"/>
    </source>
</evidence>
<evidence type="ECO:0000256" key="4">
    <source>
        <dbReference type="ARBA" id="ARBA00023186"/>
    </source>
</evidence>
<reference evidence="5 6" key="1">
    <citation type="submission" date="2018-03" db="EMBL/GenBank/DDBJ databases">
        <title>Genomic Encyclopedia of Archaeal and Bacterial Type Strains, Phase II (KMG-II): from individual species to whole genera.</title>
        <authorList>
            <person name="Goeker M."/>
        </authorList>
    </citation>
    <scope>NUCLEOTIDE SEQUENCE [LARGE SCALE GENOMIC DNA]</scope>
    <source>
        <strain evidence="5 6">DSM 44720</strain>
    </source>
</reference>
<comment type="caution">
    <text evidence="5">The sequence shown here is derived from an EMBL/GenBank/DDBJ whole genome shotgun (WGS) entry which is preliminary data.</text>
</comment>
<evidence type="ECO:0000256" key="3">
    <source>
        <dbReference type="ARBA" id="ARBA00022490"/>
    </source>
</evidence>
<evidence type="ECO:0000313" key="5">
    <source>
        <dbReference type="EMBL" id="PRY32664.1"/>
    </source>
</evidence>
<dbReference type="OrthoDB" id="3694934at2"/>
<dbReference type="RefSeq" id="WP_106196115.1">
    <property type="nucleotide sequence ID" value="NZ_PVTF01000020.1"/>
</dbReference>
<keyword evidence="4" id="KW-0143">Chaperone</keyword>
<evidence type="ECO:0000313" key="6">
    <source>
        <dbReference type="Proteomes" id="UP000239494"/>
    </source>
</evidence>
<dbReference type="InterPro" id="IPR025734">
    <property type="entry name" value="EspG"/>
</dbReference>
<dbReference type="AlphaFoldDB" id="A0A2T0SGX5"/>
<keyword evidence="3" id="KW-0963">Cytoplasm</keyword>
<gene>
    <name evidence="5" type="ORF">CLV43_12083</name>
</gene>
<name>A0A2T0SGX5_9PSEU</name>